<organism evidence="1">
    <name type="scientific">Tuwongella immobilis</name>
    <dbReference type="NCBI Taxonomy" id="692036"/>
    <lineage>
        <taxon>Bacteria</taxon>
        <taxon>Pseudomonadati</taxon>
        <taxon>Planctomycetota</taxon>
        <taxon>Planctomycetia</taxon>
        <taxon>Gemmatales</taxon>
        <taxon>Gemmataceae</taxon>
        <taxon>Tuwongella</taxon>
    </lineage>
</organism>
<dbReference type="InParanoid" id="A0A6C2YV10"/>
<dbReference type="EMBL" id="LR586016">
    <property type="protein sequence ID" value="VIP04755.1"/>
    <property type="molecule type" value="Genomic_DNA"/>
</dbReference>
<dbReference type="Proteomes" id="UP000464378">
    <property type="component" value="Chromosome"/>
</dbReference>
<evidence type="ECO:0000313" key="1">
    <source>
        <dbReference type="EMBL" id="VIP04755.1"/>
    </source>
</evidence>
<accession>A0A6C2YV10</accession>
<dbReference type="EMBL" id="LR593887">
    <property type="protein sequence ID" value="VTS06869.1"/>
    <property type="molecule type" value="Genomic_DNA"/>
</dbReference>
<name>A0A6C2YV10_9BACT</name>
<evidence type="ECO:0000313" key="2">
    <source>
        <dbReference type="Proteomes" id="UP000464378"/>
    </source>
</evidence>
<reference evidence="1" key="1">
    <citation type="submission" date="2019-04" db="EMBL/GenBank/DDBJ databases">
        <authorList>
            <consortium name="Science for Life Laboratories"/>
        </authorList>
    </citation>
    <scope>NUCLEOTIDE SEQUENCE</scope>
    <source>
        <strain evidence="1">MBLW1</strain>
    </source>
</reference>
<dbReference type="KEGG" id="tim:GMBLW1_44380"/>
<proteinExistence type="predicted"/>
<protein>
    <submittedName>
        <fullName evidence="1">: DsbC</fullName>
    </submittedName>
</protein>
<keyword evidence="2" id="KW-1185">Reference proteome</keyword>
<sequence>MPRFICLGVLGWLAVGVAVGQDSPRPNFPAKATVTSKTTDDGRKLSIRVTVKLDPGWTVLANPSGNPKISTGQLRVRVHDKERFDSVEVRYPKGTPIKDDLLGEFNVYRDTVLVEVDITRRPNDTRAVKLDTRVLAFNNQIGVQTGPAIINHQVP</sequence>
<dbReference type="AlphaFoldDB" id="A0A6C2YV10"/>
<gene>
    <name evidence="1" type="ORF">GMBLW1_44380</name>
</gene>